<name>A0AAV4WN33_CAEEX</name>
<dbReference type="Proteomes" id="UP001054945">
    <property type="component" value="Unassembled WGS sequence"/>
</dbReference>
<comment type="caution">
    <text evidence="1">The sequence shown here is derived from an EMBL/GenBank/DDBJ whole genome shotgun (WGS) entry which is preliminary data.</text>
</comment>
<evidence type="ECO:0000313" key="1">
    <source>
        <dbReference type="EMBL" id="GIY82953.1"/>
    </source>
</evidence>
<gene>
    <name evidence="1" type="ORF">CEXT_293021</name>
</gene>
<reference evidence="1 2" key="1">
    <citation type="submission" date="2021-06" db="EMBL/GenBank/DDBJ databases">
        <title>Caerostris extrusa draft genome.</title>
        <authorList>
            <person name="Kono N."/>
            <person name="Arakawa K."/>
        </authorList>
    </citation>
    <scope>NUCLEOTIDE SEQUENCE [LARGE SCALE GENOMIC DNA]</scope>
</reference>
<feature type="non-terminal residue" evidence="1">
    <location>
        <position position="1"/>
    </location>
</feature>
<sequence>WVAVVLWFYSRANKCSLMVVHFWAKPKSAGQSSWAVIACCRNTERNCSTDRTPCLI</sequence>
<dbReference type="EMBL" id="BPLR01016309">
    <property type="protein sequence ID" value="GIY82953.1"/>
    <property type="molecule type" value="Genomic_DNA"/>
</dbReference>
<accession>A0AAV4WN33</accession>
<proteinExistence type="predicted"/>
<evidence type="ECO:0000313" key="2">
    <source>
        <dbReference type="Proteomes" id="UP001054945"/>
    </source>
</evidence>
<keyword evidence="2" id="KW-1185">Reference proteome</keyword>
<dbReference type="AlphaFoldDB" id="A0AAV4WN33"/>
<protein>
    <submittedName>
        <fullName evidence="1">Uncharacterized protein</fullName>
    </submittedName>
</protein>
<organism evidence="1 2">
    <name type="scientific">Caerostris extrusa</name>
    <name type="common">Bark spider</name>
    <name type="synonym">Caerostris bankana</name>
    <dbReference type="NCBI Taxonomy" id="172846"/>
    <lineage>
        <taxon>Eukaryota</taxon>
        <taxon>Metazoa</taxon>
        <taxon>Ecdysozoa</taxon>
        <taxon>Arthropoda</taxon>
        <taxon>Chelicerata</taxon>
        <taxon>Arachnida</taxon>
        <taxon>Araneae</taxon>
        <taxon>Araneomorphae</taxon>
        <taxon>Entelegynae</taxon>
        <taxon>Araneoidea</taxon>
        <taxon>Araneidae</taxon>
        <taxon>Caerostris</taxon>
    </lineage>
</organism>